<dbReference type="GO" id="GO:0016987">
    <property type="term" value="F:sigma factor activity"/>
    <property type="evidence" value="ECO:0007669"/>
    <property type="project" value="UniProtKB-KW"/>
</dbReference>
<evidence type="ECO:0000256" key="4">
    <source>
        <dbReference type="ARBA" id="ARBA00023163"/>
    </source>
</evidence>
<dbReference type="Gene3D" id="1.10.10.60">
    <property type="entry name" value="Homeodomain-like"/>
    <property type="match status" value="1"/>
</dbReference>
<dbReference type="NCBIfam" id="TIGR02937">
    <property type="entry name" value="sigma70-ECF"/>
    <property type="match status" value="1"/>
</dbReference>
<keyword evidence="2" id="KW-0731">Sigma factor</keyword>
<evidence type="ECO:0000256" key="3">
    <source>
        <dbReference type="ARBA" id="ARBA00023125"/>
    </source>
</evidence>
<gene>
    <name evidence="6" type="ORF">CK510_02360</name>
</gene>
<organism evidence="6 7">
    <name type="scientific">Brunnivagina elsteri CCALA 953</name>
    <dbReference type="NCBI Taxonomy" id="987040"/>
    <lineage>
        <taxon>Bacteria</taxon>
        <taxon>Bacillati</taxon>
        <taxon>Cyanobacteriota</taxon>
        <taxon>Cyanophyceae</taxon>
        <taxon>Nostocales</taxon>
        <taxon>Calotrichaceae</taxon>
        <taxon>Brunnivagina</taxon>
    </lineage>
</organism>
<keyword evidence="3" id="KW-0238">DNA-binding</keyword>
<keyword evidence="7" id="KW-1185">Reference proteome</keyword>
<proteinExistence type="predicted"/>
<dbReference type="SUPFAM" id="SSF88659">
    <property type="entry name" value="Sigma3 and sigma4 domains of RNA polymerase sigma factors"/>
    <property type="match status" value="1"/>
</dbReference>
<evidence type="ECO:0000256" key="2">
    <source>
        <dbReference type="ARBA" id="ARBA00023082"/>
    </source>
</evidence>
<dbReference type="EMBL" id="NTFS01000014">
    <property type="protein sequence ID" value="PAX60307.1"/>
    <property type="molecule type" value="Genomic_DNA"/>
</dbReference>
<evidence type="ECO:0000313" key="7">
    <source>
        <dbReference type="Proteomes" id="UP000218238"/>
    </source>
</evidence>
<accession>A0A2A2TPG6</accession>
<comment type="caution">
    <text evidence="6">The sequence shown here is derived from an EMBL/GenBank/DDBJ whole genome shotgun (WGS) entry which is preliminary data.</text>
</comment>
<dbReference type="Pfam" id="PF04545">
    <property type="entry name" value="Sigma70_r4"/>
    <property type="match status" value="1"/>
</dbReference>
<keyword evidence="1" id="KW-0805">Transcription regulation</keyword>
<dbReference type="InterPro" id="IPR007630">
    <property type="entry name" value="RNA_pol_sigma70_r4"/>
</dbReference>
<dbReference type="PANTHER" id="PTHR30385">
    <property type="entry name" value="SIGMA FACTOR F FLAGELLAR"/>
    <property type="match status" value="1"/>
</dbReference>
<dbReference type="RefSeq" id="WP_095720161.1">
    <property type="nucleotide sequence ID" value="NZ_NTFS01000014.1"/>
</dbReference>
<evidence type="ECO:0000313" key="6">
    <source>
        <dbReference type="EMBL" id="PAX60307.1"/>
    </source>
</evidence>
<sequence>MLSRKNIIEIFSTFIQFDAERFYCWATDGRLRRSMQVHISNSPDECSEDIWAIYWHKCWQKPEMAGIAKQHLSAYLQEACYWNSQKMTQTFTNTQHTLSDFFQIGIIQCDRILKGFNPSQGFVLKNYASTIFGTVIRETLRQRHEVDICSTWGILRKISQKRLLESLENAGLSKDTITCYVTAWNCFKLIYVPHQASTSRQLSRPDDKIWEDITKAYNSQIIGQNLPQVNSQGIESWMQACAKAARNYLYPTISSINATTGSDDAYEFVDNIPSNEEDSLLTEIIATEELQIRTLQLAQMNQILIDAVNKLDVEAQAILKLYYTQGFTQQQIAKELQIQQYTISRRMSKVRDTLLKTLAQWSQEKLHISMTSDLLKSTNAVMEEWLQSYYSGVRS</sequence>
<dbReference type="InterPro" id="IPR013324">
    <property type="entry name" value="RNA_pol_sigma_r3/r4-like"/>
</dbReference>
<dbReference type="OrthoDB" id="527295at2"/>
<name>A0A2A2TPG6_9CYAN</name>
<feature type="domain" description="RNA polymerase sigma-70 region 4" evidence="5">
    <location>
        <begin position="309"/>
        <end position="352"/>
    </location>
</feature>
<dbReference type="InterPro" id="IPR014284">
    <property type="entry name" value="RNA_pol_sigma-70_dom"/>
</dbReference>
<keyword evidence="4" id="KW-0804">Transcription</keyword>
<evidence type="ECO:0000259" key="5">
    <source>
        <dbReference type="Pfam" id="PF04545"/>
    </source>
</evidence>
<protein>
    <submittedName>
        <fullName evidence="6">Group 3/4 sigma-70 RNA polymerase sigma factor</fullName>
    </submittedName>
</protein>
<dbReference type="AlphaFoldDB" id="A0A2A2TPG6"/>
<dbReference type="PANTHER" id="PTHR30385:SF7">
    <property type="entry name" value="RNA POLYMERASE SIGMA FACTOR FLIA"/>
    <property type="match status" value="1"/>
</dbReference>
<reference evidence="6 7" key="1">
    <citation type="submission" date="2017-08" db="EMBL/GenBank/DDBJ databases">
        <title>Draft genome sequence of filamentous cyanobacterium Calothrix elsteri CCALA 953.</title>
        <authorList>
            <person name="Gagunashvili A.N."/>
            <person name="Elster J."/>
            <person name="Andresson O.S."/>
        </authorList>
    </citation>
    <scope>NUCLEOTIDE SEQUENCE [LARGE SCALE GENOMIC DNA]</scope>
    <source>
        <strain evidence="6 7">CCALA 953</strain>
    </source>
</reference>
<dbReference type="Proteomes" id="UP000218238">
    <property type="component" value="Unassembled WGS sequence"/>
</dbReference>
<evidence type="ECO:0000256" key="1">
    <source>
        <dbReference type="ARBA" id="ARBA00023015"/>
    </source>
</evidence>
<dbReference type="GO" id="GO:0003677">
    <property type="term" value="F:DNA binding"/>
    <property type="evidence" value="ECO:0007669"/>
    <property type="project" value="UniProtKB-KW"/>
</dbReference>
<dbReference type="GO" id="GO:0006352">
    <property type="term" value="P:DNA-templated transcription initiation"/>
    <property type="evidence" value="ECO:0007669"/>
    <property type="project" value="InterPro"/>
</dbReference>